<organism evidence="4 5">
    <name type="scientific">Paenibacillus lactis</name>
    <dbReference type="NCBI Taxonomy" id="228574"/>
    <lineage>
        <taxon>Bacteria</taxon>
        <taxon>Bacillati</taxon>
        <taxon>Bacillota</taxon>
        <taxon>Bacilli</taxon>
        <taxon>Bacillales</taxon>
        <taxon>Paenibacillaceae</taxon>
        <taxon>Paenibacillus</taxon>
    </lineage>
</organism>
<evidence type="ECO:0000256" key="2">
    <source>
        <dbReference type="SAM" id="SignalP"/>
    </source>
</evidence>
<feature type="region of interest" description="Disordered" evidence="1">
    <location>
        <begin position="61"/>
        <end position="128"/>
    </location>
</feature>
<dbReference type="Proteomes" id="UP000706926">
    <property type="component" value="Unassembled WGS sequence"/>
</dbReference>
<evidence type="ECO:0000256" key="1">
    <source>
        <dbReference type="SAM" id="MobiDB-lite"/>
    </source>
</evidence>
<gene>
    <name evidence="4" type="ORF">J2Z18_001916</name>
</gene>
<dbReference type="GeneID" id="95403935"/>
<sequence>MNKQWMKKVAGGSIAAVMAVGIMLPTTASAAPAENSHVVSWQQKIQQFLESQGWEGQFKWVTQMPQAEKPETSKPAVPKPEASKPEDEKPQTQQPAEKPQTSKPETSTPAKPSEPSGSTGTSEQSSFASQVVELVNQERAKAGLKPLTVHAKLTTVALDKAKDMNNNNYFSHTSPTYGSPFDMMKAYGISYGYAGENIAKGQRSPQEVMDAWMNSQGHRDNILSPNFTMIGVGYYNGYWVQEFISQ</sequence>
<dbReference type="InterPro" id="IPR014258">
    <property type="entry name" value="CAP_domain_YkwD-like"/>
</dbReference>
<feature type="domain" description="SCP" evidence="3">
    <location>
        <begin position="132"/>
        <end position="242"/>
    </location>
</feature>
<dbReference type="PANTHER" id="PTHR31157:SF1">
    <property type="entry name" value="SCP DOMAIN-CONTAINING PROTEIN"/>
    <property type="match status" value="1"/>
</dbReference>
<dbReference type="CDD" id="cd05379">
    <property type="entry name" value="CAP_bacterial"/>
    <property type="match status" value="1"/>
</dbReference>
<keyword evidence="5" id="KW-1185">Reference proteome</keyword>
<dbReference type="EMBL" id="JAGGKI010000004">
    <property type="protein sequence ID" value="MBP1892814.1"/>
    <property type="molecule type" value="Genomic_DNA"/>
</dbReference>
<dbReference type="Gene3D" id="3.40.33.10">
    <property type="entry name" value="CAP"/>
    <property type="match status" value="1"/>
</dbReference>
<evidence type="ECO:0000259" key="3">
    <source>
        <dbReference type="Pfam" id="PF00188"/>
    </source>
</evidence>
<dbReference type="RefSeq" id="WP_210094607.1">
    <property type="nucleotide sequence ID" value="NZ_CP139098.1"/>
</dbReference>
<feature type="chain" id="PRO_5045211163" evidence="2">
    <location>
        <begin position="31"/>
        <end position="246"/>
    </location>
</feature>
<evidence type="ECO:0000313" key="5">
    <source>
        <dbReference type="Proteomes" id="UP000706926"/>
    </source>
</evidence>
<protein>
    <submittedName>
        <fullName evidence="4">YkwD family protein</fullName>
    </submittedName>
</protein>
<evidence type="ECO:0000313" key="4">
    <source>
        <dbReference type="EMBL" id="MBP1892814.1"/>
    </source>
</evidence>
<dbReference type="Pfam" id="PF00188">
    <property type="entry name" value="CAP"/>
    <property type="match status" value="1"/>
</dbReference>
<dbReference type="InterPro" id="IPR035940">
    <property type="entry name" value="CAP_sf"/>
</dbReference>
<dbReference type="SUPFAM" id="SSF55797">
    <property type="entry name" value="PR-1-like"/>
    <property type="match status" value="1"/>
</dbReference>
<feature type="compositionally biased region" description="Polar residues" evidence="1">
    <location>
        <begin position="91"/>
        <end position="128"/>
    </location>
</feature>
<proteinExistence type="predicted"/>
<dbReference type="InterPro" id="IPR014044">
    <property type="entry name" value="CAP_dom"/>
</dbReference>
<name>A0ABS4F981_9BACL</name>
<feature type="signal peptide" evidence="2">
    <location>
        <begin position="1"/>
        <end position="30"/>
    </location>
</feature>
<dbReference type="NCBIfam" id="TIGR02909">
    <property type="entry name" value="spore_YkwD"/>
    <property type="match status" value="1"/>
</dbReference>
<comment type="caution">
    <text evidence="4">The sequence shown here is derived from an EMBL/GenBank/DDBJ whole genome shotgun (WGS) entry which is preliminary data.</text>
</comment>
<keyword evidence="2" id="KW-0732">Signal</keyword>
<reference evidence="4 5" key="1">
    <citation type="submission" date="2021-03" db="EMBL/GenBank/DDBJ databases">
        <title>Genomic Encyclopedia of Type Strains, Phase IV (KMG-IV): sequencing the most valuable type-strain genomes for metagenomic binning, comparative biology and taxonomic classification.</title>
        <authorList>
            <person name="Goeker M."/>
        </authorList>
    </citation>
    <scope>NUCLEOTIDE SEQUENCE [LARGE SCALE GENOMIC DNA]</scope>
    <source>
        <strain evidence="4 5">DSM 15596</strain>
    </source>
</reference>
<accession>A0ABS4F981</accession>
<dbReference type="PANTHER" id="PTHR31157">
    <property type="entry name" value="SCP DOMAIN-CONTAINING PROTEIN"/>
    <property type="match status" value="1"/>
</dbReference>
<feature type="compositionally biased region" description="Basic and acidic residues" evidence="1">
    <location>
        <begin position="81"/>
        <end position="90"/>
    </location>
</feature>